<dbReference type="CDD" id="cd00200">
    <property type="entry name" value="WD40"/>
    <property type="match status" value="1"/>
</dbReference>
<keyword evidence="5 8" id="KW-0853">WD repeat</keyword>
<reference evidence="11" key="1">
    <citation type="submission" date="2018-03" db="EMBL/GenBank/DDBJ databases">
        <title>The relapsing fever spirochete Borrelia turicatae persists in the highly oxidative environment of its soft-bodied tick vector.</title>
        <authorList>
            <person name="Bourret T.J."/>
            <person name="Boyle W.K."/>
            <person name="Valenzuela J.G."/>
            <person name="Oliveira F."/>
            <person name="Lopez J.E."/>
        </authorList>
    </citation>
    <scope>NUCLEOTIDE SEQUENCE</scope>
    <source>
        <strain evidence="11">Kansas strain/isolate</strain>
        <tissue evidence="11">Salivary glands</tissue>
    </source>
</reference>
<dbReference type="GO" id="GO:0043130">
    <property type="term" value="F:ubiquitin binding"/>
    <property type="evidence" value="ECO:0007669"/>
    <property type="project" value="TreeGrafter"/>
</dbReference>
<evidence type="ECO:0000259" key="9">
    <source>
        <dbReference type="PROSITE" id="PS51394"/>
    </source>
</evidence>
<proteinExistence type="inferred from homology"/>
<evidence type="ECO:0000256" key="1">
    <source>
        <dbReference type="ARBA" id="ARBA00004123"/>
    </source>
</evidence>
<evidence type="ECO:0000259" key="10">
    <source>
        <dbReference type="PROSITE" id="PS51396"/>
    </source>
</evidence>
<dbReference type="InterPro" id="IPR013535">
    <property type="entry name" value="PUL_dom"/>
</dbReference>
<dbReference type="PROSITE" id="PS50082">
    <property type="entry name" value="WD_REPEATS_2"/>
    <property type="match status" value="3"/>
</dbReference>
<dbReference type="GO" id="GO:0010992">
    <property type="term" value="P:ubiquitin recycling"/>
    <property type="evidence" value="ECO:0007669"/>
    <property type="project" value="TreeGrafter"/>
</dbReference>
<dbReference type="Pfam" id="PF00400">
    <property type="entry name" value="WD40"/>
    <property type="match status" value="6"/>
</dbReference>
<keyword evidence="7" id="KW-0539">Nucleus</keyword>
<evidence type="ECO:0000256" key="8">
    <source>
        <dbReference type="PROSITE-ProRule" id="PRU00221"/>
    </source>
</evidence>
<dbReference type="PANTHER" id="PTHR19849">
    <property type="entry name" value="PHOSPHOLIPASE A-2-ACTIVATING PROTEIN"/>
    <property type="match status" value="1"/>
</dbReference>
<keyword evidence="6" id="KW-0677">Repeat</keyword>
<dbReference type="InterPro" id="IPR001680">
    <property type="entry name" value="WD40_rpt"/>
</dbReference>
<keyword evidence="4" id="KW-0963">Cytoplasm</keyword>
<comment type="subcellular location">
    <subcellularLocation>
        <location evidence="2">Cytoplasm</location>
    </subcellularLocation>
    <subcellularLocation>
        <location evidence="1">Nucleus</location>
    </subcellularLocation>
</comment>
<evidence type="ECO:0000256" key="4">
    <source>
        <dbReference type="ARBA" id="ARBA00022490"/>
    </source>
</evidence>
<dbReference type="PROSITE" id="PS51396">
    <property type="entry name" value="PUL"/>
    <property type="match status" value="1"/>
</dbReference>
<organism evidence="11">
    <name type="scientific">Ornithodoros turicata</name>
    <dbReference type="NCBI Taxonomy" id="34597"/>
    <lineage>
        <taxon>Eukaryota</taxon>
        <taxon>Metazoa</taxon>
        <taxon>Ecdysozoa</taxon>
        <taxon>Arthropoda</taxon>
        <taxon>Chelicerata</taxon>
        <taxon>Arachnida</taxon>
        <taxon>Acari</taxon>
        <taxon>Parasitiformes</taxon>
        <taxon>Ixodida</taxon>
        <taxon>Ixodoidea</taxon>
        <taxon>Argasidae</taxon>
        <taxon>Ornithodorinae</taxon>
        <taxon>Ornithodoros</taxon>
    </lineage>
</organism>
<feature type="repeat" description="WD" evidence="8">
    <location>
        <begin position="145"/>
        <end position="176"/>
    </location>
</feature>
<dbReference type="GO" id="GO:0005737">
    <property type="term" value="C:cytoplasm"/>
    <property type="evidence" value="ECO:0007669"/>
    <property type="project" value="UniProtKB-SubCell"/>
</dbReference>
<dbReference type="RefSeq" id="XP_064477232.1">
    <property type="nucleotide sequence ID" value="XM_064621162.1"/>
</dbReference>
<evidence type="ECO:0000313" key="11">
    <source>
        <dbReference type="EMBL" id="MBY06536.1"/>
    </source>
</evidence>
<dbReference type="Gene3D" id="2.130.10.10">
    <property type="entry name" value="YVTN repeat-like/Quinoprotein amine dehydrogenase"/>
    <property type="match status" value="1"/>
</dbReference>
<protein>
    <submittedName>
        <fullName evidence="11">Putative phospholipase a2-activating protein</fullName>
    </submittedName>
</protein>
<dbReference type="FunFam" id="2.130.10.10:FF:000175">
    <property type="entry name" value="Phospholipase A-2-activating protein"/>
    <property type="match status" value="1"/>
</dbReference>
<dbReference type="Pfam" id="PF08324">
    <property type="entry name" value="PUL"/>
    <property type="match status" value="1"/>
</dbReference>
<evidence type="ECO:0000256" key="7">
    <source>
        <dbReference type="ARBA" id="ARBA00023242"/>
    </source>
</evidence>
<dbReference type="Gene3D" id="1.25.10.10">
    <property type="entry name" value="Leucine-rich Repeat Variant"/>
    <property type="match status" value="1"/>
</dbReference>
<dbReference type="SUPFAM" id="SSF50978">
    <property type="entry name" value="WD40 repeat-like"/>
    <property type="match status" value="1"/>
</dbReference>
<evidence type="ECO:0000256" key="5">
    <source>
        <dbReference type="ARBA" id="ARBA00022574"/>
    </source>
</evidence>
<feature type="domain" description="PFU" evidence="9">
    <location>
        <begin position="363"/>
        <end position="460"/>
    </location>
</feature>
<dbReference type="KEGG" id="oti:135391068"/>
<dbReference type="InterPro" id="IPR011989">
    <property type="entry name" value="ARM-like"/>
</dbReference>
<comment type="similarity">
    <text evidence="3">Belongs to the WD repeat PLAP family.</text>
</comment>
<dbReference type="InterPro" id="IPR036322">
    <property type="entry name" value="WD40_repeat_dom_sf"/>
</dbReference>
<dbReference type="InterPro" id="IPR038122">
    <property type="entry name" value="PFU_sf"/>
</dbReference>
<dbReference type="GO" id="GO:0043161">
    <property type="term" value="P:proteasome-mediated ubiquitin-dependent protein catabolic process"/>
    <property type="evidence" value="ECO:0007669"/>
    <property type="project" value="TreeGrafter"/>
</dbReference>
<dbReference type="EMBL" id="GGLE01002410">
    <property type="protein sequence ID" value="MBY06536.1"/>
    <property type="molecule type" value="Transcribed_RNA"/>
</dbReference>
<dbReference type="GO" id="GO:0005634">
    <property type="term" value="C:nucleus"/>
    <property type="evidence" value="ECO:0007669"/>
    <property type="project" value="UniProtKB-SubCell"/>
</dbReference>
<dbReference type="PANTHER" id="PTHR19849:SF0">
    <property type="entry name" value="PHOSPHOLIPASE A-2-ACTIVATING PROTEIN"/>
    <property type="match status" value="1"/>
</dbReference>
<evidence type="ECO:0000256" key="6">
    <source>
        <dbReference type="ARBA" id="ARBA00022737"/>
    </source>
</evidence>
<dbReference type="PROSITE" id="PS51394">
    <property type="entry name" value="PFU"/>
    <property type="match status" value="1"/>
</dbReference>
<dbReference type="InterPro" id="IPR015155">
    <property type="entry name" value="PFU"/>
</dbReference>
<dbReference type="Pfam" id="PF09070">
    <property type="entry name" value="PFU"/>
    <property type="match status" value="1"/>
</dbReference>
<dbReference type="InterPro" id="IPR015943">
    <property type="entry name" value="WD40/YVTN_repeat-like_dom_sf"/>
</dbReference>
<dbReference type="PROSITE" id="PS50294">
    <property type="entry name" value="WD_REPEATS_REGION"/>
    <property type="match status" value="2"/>
</dbReference>
<feature type="repeat" description="WD" evidence="8">
    <location>
        <begin position="12"/>
        <end position="44"/>
    </location>
</feature>
<accession>A0A2R5LAN6</accession>
<dbReference type="Gene3D" id="3.10.20.870">
    <property type="entry name" value="PFU (PLAA family ubiquitin binding), C-terminal domain"/>
    <property type="match status" value="1"/>
</dbReference>
<dbReference type="AlphaFoldDB" id="A0A2R5LAN6"/>
<evidence type="ECO:0000256" key="2">
    <source>
        <dbReference type="ARBA" id="ARBA00004496"/>
    </source>
</evidence>
<feature type="domain" description="PUL" evidence="10">
    <location>
        <begin position="510"/>
        <end position="773"/>
    </location>
</feature>
<sequence>MAQKAYRLRCSLVGHSMDVRAVAAAHSSDGAVATGSRDRTTRLWIPNEIGPGYFESQCLTGPTNFVASVCAVSPSDQHPSGLILVGSNDCCIYCFSPESPQPLYKLLGHSGVVCALAAGQFGTLLSGSWDRTARVWFGQKCMLTLEGHQGPVWAVQILPKQGLMLTGSADKTVRLWRAGKCERVFTGHEDCVRGLAILSNMEFLSCSNDCTIRHWAATGDCLHVYTAHTNFVYSVSVLPDSVDEFVSCGEDRTVRVWSHGECVQTIRLPAQSIWSVACLANGDIVVGSSDGVARVFTRHPNLYASAQEQRELEEEVSKSALPAQEIGDIKINELPGKEALQERGKRDGQTILVRDGGVVSAYQWVAVDNEWQKIGDVVGTPNADTPAGKVTFEGKEYDYVFDVDLDDGSKMKLPYNLSEDPWFAAQAFIHRHNLSQYYLDQVANFIMQNTKGMVMETTAPSVSDPFTGGSRYIPGTAPRPGTAPDVAASVAQRPSMENDAAAGDTTVGGHFFPQTNFLRFDVANTQGILSKLREFNGQVPLEDTLTDDALTRLMMLATASCSPDDEQMAALEKVIHWPHEFVFPALDLLRLALRGPDVSRRVCELGGSQLCSHLLAILSAAGSSPANQMLSLRSLCNLFSQPSGEALALQERTRVLTTAQRRAAAGSTANKNTQIALATLLLNYAVAFCRASRCEETLEGMMQLLTVLATAASEFTDGEAQFRLLVAIGTLCDTDEEVRDLSRALELPEKLQKLSGVQEPGKVARCTSQVLALLQ</sequence>
<dbReference type="CTD" id="43978"/>
<feature type="repeat" description="WD" evidence="8">
    <location>
        <begin position="225"/>
        <end position="258"/>
    </location>
</feature>
<dbReference type="GeneID" id="135391068"/>
<evidence type="ECO:0000256" key="3">
    <source>
        <dbReference type="ARBA" id="ARBA00008495"/>
    </source>
</evidence>
<name>A0A2R5LAN6_9ACAR</name>
<dbReference type="SMART" id="SM00320">
    <property type="entry name" value="WD40"/>
    <property type="match status" value="7"/>
</dbReference>